<keyword evidence="5 8" id="KW-0808">Transferase</keyword>
<dbReference type="HAMAP" id="MF_00164">
    <property type="entry name" value="GlmS"/>
    <property type="match status" value="1"/>
</dbReference>
<evidence type="ECO:0000259" key="9">
    <source>
        <dbReference type="PROSITE" id="PS51278"/>
    </source>
</evidence>
<dbReference type="InterPro" id="IPR035490">
    <property type="entry name" value="GlmS/FrlB_SIS"/>
</dbReference>
<keyword evidence="8" id="KW-0963">Cytoplasm</keyword>
<evidence type="ECO:0000256" key="5">
    <source>
        <dbReference type="ARBA" id="ARBA00022679"/>
    </source>
</evidence>
<accession>A0ABU3XU21</accession>
<dbReference type="SUPFAM" id="SSF53697">
    <property type="entry name" value="SIS domain"/>
    <property type="match status" value="1"/>
</dbReference>
<feature type="domain" description="SIS" evidence="10">
    <location>
        <begin position="459"/>
        <end position="600"/>
    </location>
</feature>
<dbReference type="PROSITE" id="PS51464">
    <property type="entry name" value="SIS"/>
    <property type="match status" value="2"/>
</dbReference>
<proteinExistence type="inferred from homology"/>
<feature type="initiator methionine" description="Removed" evidence="8">
    <location>
        <position position="1"/>
    </location>
</feature>
<feature type="active site" description="For Fru-6P isomerization activity" evidence="8">
    <location>
        <position position="605"/>
    </location>
</feature>
<dbReference type="Gene3D" id="3.60.20.10">
    <property type="entry name" value="Glutamine Phosphoribosylpyrophosphate, subunit 1, domain 1"/>
    <property type="match status" value="1"/>
</dbReference>
<reference evidence="11 12" key="1">
    <citation type="submission" date="2023-10" db="EMBL/GenBank/DDBJ databases">
        <title>Pseudomonas otitidis isolated from a paediatric patient with cystic fibrosis in Chile.</title>
        <authorList>
            <person name="Amsteins-Romero L."/>
            <person name="Opazo-Capurro A."/>
            <person name="Matus-Kohler M."/>
            <person name="Gonzalez-Rocha G."/>
        </authorList>
    </citation>
    <scope>NUCLEOTIDE SEQUENCE [LARGE SCALE GENOMIC DNA]</scope>
    <source>
        <strain evidence="11 12">P-714</strain>
    </source>
</reference>
<comment type="function">
    <text evidence="8">Catalyzes the first step in hexosamine metabolism, converting fructose-6P into glucosamine-6P using glutamine as a nitrogen source.</text>
</comment>
<evidence type="ECO:0000256" key="6">
    <source>
        <dbReference type="ARBA" id="ARBA00022737"/>
    </source>
</evidence>
<evidence type="ECO:0000256" key="3">
    <source>
        <dbReference type="ARBA" id="ARBA00016090"/>
    </source>
</evidence>
<dbReference type="EMBL" id="JAWJUL010000074">
    <property type="protein sequence ID" value="MDV3441402.1"/>
    <property type="molecule type" value="Genomic_DNA"/>
</dbReference>
<evidence type="ECO:0000256" key="7">
    <source>
        <dbReference type="ARBA" id="ARBA00022962"/>
    </source>
</evidence>
<protein>
    <recommendedName>
        <fullName evidence="3 8">Glutamine--fructose-6-phosphate aminotransferase [isomerizing]</fullName>
        <ecNumber evidence="2 8">2.6.1.16</ecNumber>
    </recommendedName>
    <alternativeName>
        <fullName evidence="8">D-fructose-6-phosphate amidotransferase</fullName>
    </alternativeName>
    <alternativeName>
        <fullName evidence="8">GFAT</fullName>
    </alternativeName>
    <alternativeName>
        <fullName evidence="8">Glucosamine-6-phosphate synthase</fullName>
    </alternativeName>
    <alternativeName>
        <fullName evidence="8">Hexosephosphate aminotransferase</fullName>
    </alternativeName>
    <alternativeName>
        <fullName evidence="8">L-glutamine--D-fructose-6-phosphate amidotransferase</fullName>
    </alternativeName>
</protein>
<evidence type="ECO:0000256" key="4">
    <source>
        <dbReference type="ARBA" id="ARBA00022576"/>
    </source>
</evidence>
<dbReference type="PANTHER" id="PTHR10937">
    <property type="entry name" value="GLUCOSAMINE--FRUCTOSE-6-PHOSPHATE AMINOTRANSFERASE, ISOMERIZING"/>
    <property type="match status" value="1"/>
</dbReference>
<comment type="caution">
    <text evidence="11">The sequence shown here is derived from an EMBL/GenBank/DDBJ whole genome shotgun (WGS) entry which is preliminary data.</text>
</comment>
<dbReference type="CDD" id="cd00714">
    <property type="entry name" value="GFAT"/>
    <property type="match status" value="1"/>
</dbReference>
<dbReference type="InterPro" id="IPR047084">
    <property type="entry name" value="GFAT_N"/>
</dbReference>
<name>A0ABU3XU21_9GAMM</name>
<evidence type="ECO:0000256" key="8">
    <source>
        <dbReference type="HAMAP-Rule" id="MF_00164"/>
    </source>
</evidence>
<dbReference type="Gene3D" id="3.40.50.10490">
    <property type="entry name" value="Glucose-6-phosphate isomerase like protein, domain 1"/>
    <property type="match status" value="2"/>
</dbReference>
<feature type="active site" description="Nucleophile; for GATase activity" evidence="8">
    <location>
        <position position="2"/>
    </location>
</feature>
<dbReference type="CDD" id="cd05009">
    <property type="entry name" value="SIS_GlmS_GlmD_2"/>
    <property type="match status" value="1"/>
</dbReference>
<keyword evidence="6" id="KW-0677">Repeat</keyword>
<dbReference type="RefSeq" id="WP_268193643.1">
    <property type="nucleotide sequence ID" value="NZ_CP102328.1"/>
</dbReference>
<dbReference type="InterPro" id="IPR046348">
    <property type="entry name" value="SIS_dom_sf"/>
</dbReference>
<dbReference type="InterPro" id="IPR029055">
    <property type="entry name" value="Ntn_hydrolases_N"/>
</dbReference>
<evidence type="ECO:0000313" key="11">
    <source>
        <dbReference type="EMBL" id="MDV3441402.1"/>
    </source>
</evidence>
<gene>
    <name evidence="8 11" type="primary">glmS</name>
    <name evidence="11" type="ORF">R0G64_18430</name>
</gene>
<dbReference type="SUPFAM" id="SSF56235">
    <property type="entry name" value="N-terminal nucleophile aminohydrolases (Ntn hydrolases)"/>
    <property type="match status" value="1"/>
</dbReference>
<feature type="domain" description="SIS" evidence="10">
    <location>
        <begin position="286"/>
        <end position="426"/>
    </location>
</feature>
<evidence type="ECO:0000256" key="1">
    <source>
        <dbReference type="ARBA" id="ARBA00001031"/>
    </source>
</evidence>
<dbReference type="Pfam" id="PF13522">
    <property type="entry name" value="GATase_6"/>
    <property type="match status" value="1"/>
</dbReference>
<dbReference type="CDD" id="cd05008">
    <property type="entry name" value="SIS_GlmS_GlmD_1"/>
    <property type="match status" value="1"/>
</dbReference>
<keyword evidence="7" id="KW-0315">Glutamine amidotransferase</keyword>
<dbReference type="NCBIfam" id="NF001484">
    <property type="entry name" value="PRK00331.1"/>
    <property type="match status" value="1"/>
</dbReference>
<dbReference type="PROSITE" id="PS51278">
    <property type="entry name" value="GATASE_TYPE_2"/>
    <property type="match status" value="1"/>
</dbReference>
<evidence type="ECO:0000313" key="12">
    <source>
        <dbReference type="Proteomes" id="UP001273935"/>
    </source>
</evidence>
<comment type="subunit">
    <text evidence="8">Homodimer.</text>
</comment>
<dbReference type="NCBIfam" id="TIGR01135">
    <property type="entry name" value="glmS"/>
    <property type="match status" value="1"/>
</dbReference>
<organism evidence="11 12">
    <name type="scientific">Metapseudomonas otitidis</name>
    <dbReference type="NCBI Taxonomy" id="319939"/>
    <lineage>
        <taxon>Bacteria</taxon>
        <taxon>Pseudomonadati</taxon>
        <taxon>Pseudomonadota</taxon>
        <taxon>Gammaproteobacteria</taxon>
        <taxon>Pseudomonadales</taxon>
        <taxon>Pseudomonadaceae</taxon>
        <taxon>Metapseudomonas</taxon>
    </lineage>
</organism>
<evidence type="ECO:0000259" key="10">
    <source>
        <dbReference type="PROSITE" id="PS51464"/>
    </source>
</evidence>
<dbReference type="InterPro" id="IPR035466">
    <property type="entry name" value="GlmS/AgaS_SIS"/>
</dbReference>
<comment type="subcellular location">
    <subcellularLocation>
        <location evidence="8">Cytoplasm</location>
    </subcellularLocation>
</comment>
<comment type="catalytic activity">
    <reaction evidence="1 8">
        <text>D-fructose 6-phosphate + L-glutamine = D-glucosamine 6-phosphate + L-glutamate</text>
        <dbReference type="Rhea" id="RHEA:13237"/>
        <dbReference type="ChEBI" id="CHEBI:29985"/>
        <dbReference type="ChEBI" id="CHEBI:58359"/>
        <dbReference type="ChEBI" id="CHEBI:58725"/>
        <dbReference type="ChEBI" id="CHEBI:61527"/>
        <dbReference type="EC" id="2.6.1.16"/>
    </reaction>
</comment>
<keyword evidence="12" id="KW-1185">Reference proteome</keyword>
<dbReference type="InterPro" id="IPR005855">
    <property type="entry name" value="GFAT"/>
</dbReference>
<dbReference type="InterPro" id="IPR017932">
    <property type="entry name" value="GATase_2_dom"/>
</dbReference>
<dbReference type="EC" id="2.6.1.16" evidence="2 8"/>
<dbReference type="GO" id="GO:0004360">
    <property type="term" value="F:glutamine-fructose-6-phosphate transaminase (isomerizing) activity"/>
    <property type="evidence" value="ECO:0007669"/>
    <property type="project" value="UniProtKB-EC"/>
</dbReference>
<dbReference type="InterPro" id="IPR001347">
    <property type="entry name" value="SIS_dom"/>
</dbReference>
<feature type="domain" description="Glutamine amidotransferase type-2" evidence="9">
    <location>
        <begin position="2"/>
        <end position="218"/>
    </location>
</feature>
<dbReference type="PANTHER" id="PTHR10937:SF0">
    <property type="entry name" value="GLUTAMINE--FRUCTOSE-6-PHOSPHATE TRANSAMINASE (ISOMERIZING)"/>
    <property type="match status" value="1"/>
</dbReference>
<dbReference type="Pfam" id="PF01380">
    <property type="entry name" value="SIS"/>
    <property type="match status" value="2"/>
</dbReference>
<evidence type="ECO:0000256" key="2">
    <source>
        <dbReference type="ARBA" id="ARBA00012916"/>
    </source>
</evidence>
<keyword evidence="4 8" id="KW-0032">Aminotransferase</keyword>
<sequence>MCGIVGAVAERNITAILVEGLKRLEYRGYDSAGVAVLDNQGGLQRRRRVGKVSELEQALVAEPLAGRLGIAHTRWATHGAPTEHNAHPHFSGDLALVHNGIIENHEPLREHLKGLGYVFTSDTDTEVIVHLLDHHLSNLGDLTEALKVVVRELHGAYGLAVISRSQPDRLVAARSGSPLVIGLGLGENFLASDQLALRQVTDRFMYLEEGDIAEIHRDQVRIWDSAGQPVQREQVQYHEGAEAADKGEYRHFMLKEIHEQPKVVQRTLEGRLGADHVLVNAFGPRAAELFAKVRNVQIVACGTSYHAGMVARYWLEELAGVPCQVEVASEFRYRKVVVQPDTLFVTISQSGETADTLAALRNARAGGYLASLAICNVGTSSLVRESDLTLLTLAGPEIGVASTKAFTTQLVALLLLTLSLGQVRGNLDKAREAELVEALRRLPTHLGEALAMDKTVEKVAELFAEKHHTLFLGRGAQYPVAMEGALKLKEISYIHAEAYPAGELKHGPLALVDADMPVVTVAPNNELVEKLKSNLQEVRARGGELIVFADRQAGIDNGPGTHVVAMPHTVDILAPILYTLPLQLLSYYVAVLKGTDVDQPRNLAKSVTVE</sequence>
<dbReference type="Proteomes" id="UP001273935">
    <property type="component" value="Unassembled WGS sequence"/>
</dbReference>